<gene>
    <name evidence="4" type="ORF">DW018_03725</name>
    <name evidence="3" type="ORF">DW929_00360</name>
    <name evidence="2" type="ORF">DW944_02400</name>
</gene>
<evidence type="ECO:0000313" key="5">
    <source>
        <dbReference type="Proteomes" id="UP000283314"/>
    </source>
</evidence>
<sequence>MLKKTLSWVMVGMLFLSLIFNENLVTKKIDAAKKVIENIMKKCIKTSAPYSSNYFMSEQMGTLMALGVYLH</sequence>
<dbReference type="RefSeq" id="WP_117969526.1">
    <property type="nucleotide sequence ID" value="NZ_CABJDQ010000002.1"/>
</dbReference>
<evidence type="ECO:0000313" key="7">
    <source>
        <dbReference type="Proteomes" id="UP000284779"/>
    </source>
</evidence>
<name>A0A413S623_9FIRM</name>
<dbReference type="AlphaFoldDB" id="A0A413S623"/>
<dbReference type="Proteomes" id="UP000283314">
    <property type="component" value="Unassembled WGS sequence"/>
</dbReference>
<dbReference type="GeneID" id="66466340"/>
<keyword evidence="7" id="KW-1185">Reference proteome</keyword>
<organism evidence="3 6">
    <name type="scientific">Eubacterium ventriosum</name>
    <dbReference type="NCBI Taxonomy" id="39496"/>
    <lineage>
        <taxon>Bacteria</taxon>
        <taxon>Bacillati</taxon>
        <taxon>Bacillota</taxon>
        <taxon>Clostridia</taxon>
        <taxon>Eubacteriales</taxon>
        <taxon>Eubacteriaceae</taxon>
        <taxon>Eubacterium</taxon>
    </lineage>
</organism>
<feature type="transmembrane region" description="Helical" evidence="1">
    <location>
        <begin position="6"/>
        <end position="25"/>
    </location>
</feature>
<dbReference type="Proteomes" id="UP000284598">
    <property type="component" value="Unassembled WGS sequence"/>
</dbReference>
<accession>A0A413S623</accession>
<evidence type="ECO:0000313" key="6">
    <source>
        <dbReference type="Proteomes" id="UP000284598"/>
    </source>
</evidence>
<evidence type="ECO:0000313" key="2">
    <source>
        <dbReference type="EMBL" id="RHA20017.1"/>
    </source>
</evidence>
<keyword evidence="1" id="KW-0472">Membrane</keyword>
<keyword evidence="1" id="KW-1133">Transmembrane helix</keyword>
<dbReference type="EMBL" id="QROT01000002">
    <property type="protein sequence ID" value="RHL47238.1"/>
    <property type="molecule type" value="Genomic_DNA"/>
</dbReference>
<dbReference type="EMBL" id="QSFO01000001">
    <property type="protein sequence ID" value="RHA57326.1"/>
    <property type="molecule type" value="Genomic_DNA"/>
</dbReference>
<evidence type="ECO:0000256" key="1">
    <source>
        <dbReference type="SAM" id="Phobius"/>
    </source>
</evidence>
<dbReference type="EMBL" id="QSFD01000002">
    <property type="protein sequence ID" value="RHA20017.1"/>
    <property type="molecule type" value="Genomic_DNA"/>
</dbReference>
<dbReference type="Proteomes" id="UP000284779">
    <property type="component" value="Unassembled WGS sequence"/>
</dbReference>
<proteinExistence type="predicted"/>
<evidence type="ECO:0000313" key="3">
    <source>
        <dbReference type="EMBL" id="RHA57326.1"/>
    </source>
</evidence>
<keyword evidence="1" id="KW-0812">Transmembrane</keyword>
<comment type="caution">
    <text evidence="3">The sequence shown here is derived from an EMBL/GenBank/DDBJ whole genome shotgun (WGS) entry which is preliminary data.</text>
</comment>
<evidence type="ECO:0000313" key="4">
    <source>
        <dbReference type="EMBL" id="RHL47238.1"/>
    </source>
</evidence>
<protein>
    <submittedName>
        <fullName evidence="3">Uncharacterized protein</fullName>
    </submittedName>
</protein>
<reference evidence="5 6" key="1">
    <citation type="submission" date="2018-08" db="EMBL/GenBank/DDBJ databases">
        <title>A genome reference for cultivated species of the human gut microbiota.</title>
        <authorList>
            <person name="Zou Y."/>
            <person name="Xue W."/>
            <person name="Luo G."/>
        </authorList>
    </citation>
    <scope>NUCLEOTIDE SEQUENCE [LARGE SCALE GENOMIC DNA]</scope>
    <source>
        <strain evidence="4 5">AF37-4</strain>
        <strain evidence="3 6">AM43-2</strain>
        <strain evidence="2 7">AM44-11BH</strain>
    </source>
</reference>